<evidence type="ECO:0000313" key="2">
    <source>
        <dbReference type="Proteomes" id="UP000828390"/>
    </source>
</evidence>
<reference evidence="1" key="2">
    <citation type="submission" date="2020-11" db="EMBL/GenBank/DDBJ databases">
        <authorList>
            <person name="McCartney M.A."/>
            <person name="Auch B."/>
            <person name="Kono T."/>
            <person name="Mallez S."/>
            <person name="Becker A."/>
            <person name="Gohl D.M."/>
            <person name="Silverstein K.A.T."/>
            <person name="Koren S."/>
            <person name="Bechman K.B."/>
            <person name="Herman A."/>
            <person name="Abrahante J.E."/>
            <person name="Garbe J."/>
        </authorList>
    </citation>
    <scope>NUCLEOTIDE SEQUENCE</scope>
    <source>
        <strain evidence="1">Duluth1</strain>
        <tissue evidence="1">Whole animal</tissue>
    </source>
</reference>
<evidence type="ECO:0000313" key="1">
    <source>
        <dbReference type="EMBL" id="KAH3850108.1"/>
    </source>
</evidence>
<gene>
    <name evidence="1" type="ORF">DPMN_092514</name>
</gene>
<reference evidence="1" key="1">
    <citation type="journal article" date="2019" name="bioRxiv">
        <title>The Genome of the Zebra Mussel, Dreissena polymorpha: A Resource for Invasive Species Research.</title>
        <authorList>
            <person name="McCartney M.A."/>
            <person name="Auch B."/>
            <person name="Kono T."/>
            <person name="Mallez S."/>
            <person name="Zhang Y."/>
            <person name="Obille A."/>
            <person name="Becker A."/>
            <person name="Abrahante J.E."/>
            <person name="Garbe J."/>
            <person name="Badalamenti J.P."/>
            <person name="Herman A."/>
            <person name="Mangelson H."/>
            <person name="Liachko I."/>
            <person name="Sullivan S."/>
            <person name="Sone E.D."/>
            <person name="Koren S."/>
            <person name="Silverstein K.A.T."/>
            <person name="Beckman K.B."/>
            <person name="Gohl D.M."/>
        </authorList>
    </citation>
    <scope>NUCLEOTIDE SEQUENCE</scope>
    <source>
        <strain evidence="1">Duluth1</strain>
        <tissue evidence="1">Whole animal</tissue>
    </source>
</reference>
<dbReference type="Proteomes" id="UP000828390">
    <property type="component" value="Unassembled WGS sequence"/>
</dbReference>
<keyword evidence="2" id="KW-1185">Reference proteome</keyword>
<name>A0A9D4R0Z1_DREPO</name>
<comment type="caution">
    <text evidence="1">The sequence shown here is derived from an EMBL/GenBank/DDBJ whole genome shotgun (WGS) entry which is preliminary data.</text>
</comment>
<accession>A0A9D4R0Z1</accession>
<dbReference type="EMBL" id="JAIWYP010000003">
    <property type="protein sequence ID" value="KAH3850108.1"/>
    <property type="molecule type" value="Genomic_DNA"/>
</dbReference>
<sequence>MTTVSRCRLDICMMASLCLHSPNIKNWLLLLRFYTAIEQLKHSVYWTTKVYKSAIGESGMLRSVFAIAISSRITLLLQSSSAWSESE</sequence>
<organism evidence="1 2">
    <name type="scientific">Dreissena polymorpha</name>
    <name type="common">Zebra mussel</name>
    <name type="synonym">Mytilus polymorpha</name>
    <dbReference type="NCBI Taxonomy" id="45954"/>
    <lineage>
        <taxon>Eukaryota</taxon>
        <taxon>Metazoa</taxon>
        <taxon>Spiralia</taxon>
        <taxon>Lophotrochozoa</taxon>
        <taxon>Mollusca</taxon>
        <taxon>Bivalvia</taxon>
        <taxon>Autobranchia</taxon>
        <taxon>Heteroconchia</taxon>
        <taxon>Euheterodonta</taxon>
        <taxon>Imparidentia</taxon>
        <taxon>Neoheterodontei</taxon>
        <taxon>Myida</taxon>
        <taxon>Dreissenoidea</taxon>
        <taxon>Dreissenidae</taxon>
        <taxon>Dreissena</taxon>
    </lineage>
</organism>
<protein>
    <submittedName>
        <fullName evidence="1">Uncharacterized protein</fullName>
    </submittedName>
</protein>
<dbReference type="AlphaFoldDB" id="A0A9D4R0Z1"/>
<proteinExistence type="predicted"/>